<organism evidence="3 4">
    <name type="scientific">Pseudonocardia parietis</name>
    <dbReference type="NCBI Taxonomy" id="570936"/>
    <lineage>
        <taxon>Bacteria</taxon>
        <taxon>Bacillati</taxon>
        <taxon>Actinomycetota</taxon>
        <taxon>Actinomycetes</taxon>
        <taxon>Pseudonocardiales</taxon>
        <taxon>Pseudonocardiaceae</taxon>
        <taxon>Pseudonocardia</taxon>
    </lineage>
</organism>
<evidence type="ECO:0000259" key="2">
    <source>
        <dbReference type="Pfam" id="PF10756"/>
    </source>
</evidence>
<feature type="transmembrane region" description="Helical" evidence="1">
    <location>
        <begin position="45"/>
        <end position="62"/>
    </location>
</feature>
<protein>
    <recommendedName>
        <fullName evidence="2">Low molecular weight protein antigen 6 PH domain-containing protein</fullName>
    </recommendedName>
</protein>
<evidence type="ECO:0000313" key="4">
    <source>
        <dbReference type="Proteomes" id="UP001519295"/>
    </source>
</evidence>
<dbReference type="EMBL" id="JAGINU010000001">
    <property type="protein sequence ID" value="MBP2364757.1"/>
    <property type="molecule type" value="Genomic_DNA"/>
</dbReference>
<keyword evidence="4" id="KW-1185">Reference proteome</keyword>
<dbReference type="InterPro" id="IPR019692">
    <property type="entry name" value="CFP-6_PH"/>
</dbReference>
<keyword evidence="1" id="KW-0812">Transmembrane</keyword>
<keyword evidence="1" id="KW-0472">Membrane</keyword>
<dbReference type="Pfam" id="PF10756">
    <property type="entry name" value="bPH_6"/>
    <property type="match status" value="1"/>
</dbReference>
<proteinExistence type="predicted"/>
<feature type="domain" description="Low molecular weight protein antigen 6 PH" evidence="2">
    <location>
        <begin position="68"/>
        <end position="148"/>
    </location>
</feature>
<dbReference type="Proteomes" id="UP001519295">
    <property type="component" value="Unassembled WGS sequence"/>
</dbReference>
<reference evidence="3 4" key="1">
    <citation type="submission" date="2021-03" db="EMBL/GenBank/DDBJ databases">
        <title>Sequencing the genomes of 1000 actinobacteria strains.</title>
        <authorList>
            <person name="Klenk H.-P."/>
        </authorList>
    </citation>
    <scope>NUCLEOTIDE SEQUENCE [LARGE SCALE GENOMIC DNA]</scope>
    <source>
        <strain evidence="3 4">DSM 45256</strain>
    </source>
</reference>
<keyword evidence="1" id="KW-1133">Transmembrane helix</keyword>
<dbReference type="RefSeq" id="WP_210024777.1">
    <property type="nucleotide sequence ID" value="NZ_JAGINU010000001.1"/>
</dbReference>
<feature type="transmembrane region" description="Helical" evidence="1">
    <location>
        <begin position="17"/>
        <end position="39"/>
    </location>
</feature>
<comment type="caution">
    <text evidence="3">The sequence shown here is derived from an EMBL/GenBank/DDBJ whole genome shotgun (WGS) entry which is preliminary data.</text>
</comment>
<gene>
    <name evidence="3" type="ORF">JOF36_000453</name>
</gene>
<accession>A0ABS4VLH6</accession>
<sequence>MSAPGDRSGRRRWSTPLGAVVAVWVLAVGAAGWLAALVVTGADPAGRLISGLAALGLALAAASGTRARPRLEAGPEGLTVRRLIRTRHTPWARVDDVRVLRTRRFGRESALLELELRDPGDGERLVILGRAELGEDPVDVAETLAGLRPPR</sequence>
<name>A0ABS4VLH6_9PSEU</name>
<evidence type="ECO:0000313" key="3">
    <source>
        <dbReference type="EMBL" id="MBP2364757.1"/>
    </source>
</evidence>
<evidence type="ECO:0000256" key="1">
    <source>
        <dbReference type="SAM" id="Phobius"/>
    </source>
</evidence>